<dbReference type="InterPro" id="IPR043502">
    <property type="entry name" value="DNA/RNA_pol_sf"/>
</dbReference>
<accession>A0A8C5AC91</accession>
<dbReference type="GO" id="GO:0008168">
    <property type="term" value="F:methyltransferase activity"/>
    <property type="evidence" value="ECO:0007669"/>
    <property type="project" value="InterPro"/>
</dbReference>
<dbReference type="PANTHER" id="PTHR47510">
    <property type="entry name" value="REVERSE TRANSCRIPTASE DOMAIN-CONTAINING PROTEIN"/>
    <property type="match status" value="1"/>
</dbReference>
<dbReference type="GeneTree" id="ENSGT01120000271821"/>
<dbReference type="Ensembl" id="ENSGMOT00000060798.1">
    <property type="protein sequence ID" value="ENSGMOP00000029785.1"/>
    <property type="gene ID" value="ENSGMOG00000023954.1"/>
</dbReference>
<evidence type="ECO:0000313" key="2">
    <source>
        <dbReference type="Ensembl" id="ENSGMOP00000029785.1"/>
    </source>
</evidence>
<proteinExistence type="predicted"/>
<dbReference type="GO" id="GO:0016706">
    <property type="term" value="F:2-oxoglutarate-dependent dioxygenase activity"/>
    <property type="evidence" value="ECO:0007669"/>
    <property type="project" value="InterPro"/>
</dbReference>
<dbReference type="AlphaFoldDB" id="A0A8C5AC91"/>
<protein>
    <recommendedName>
        <fullName evidence="1">Reverse transcriptase domain-containing protein</fullName>
    </recommendedName>
</protein>
<keyword evidence="3" id="KW-1185">Reference proteome</keyword>
<feature type="domain" description="Reverse transcriptase" evidence="1">
    <location>
        <begin position="292"/>
        <end position="560"/>
    </location>
</feature>
<name>A0A8C5AC91_GADMO</name>
<dbReference type="InterPro" id="IPR000477">
    <property type="entry name" value="RT_dom"/>
</dbReference>
<dbReference type="Proteomes" id="UP000694546">
    <property type="component" value="Chromosome 3"/>
</dbReference>
<reference evidence="2" key="1">
    <citation type="submission" date="2025-08" db="UniProtKB">
        <authorList>
            <consortium name="Ensembl"/>
        </authorList>
    </citation>
    <scope>IDENTIFICATION</scope>
</reference>
<evidence type="ECO:0000313" key="3">
    <source>
        <dbReference type="Proteomes" id="UP000694546"/>
    </source>
</evidence>
<dbReference type="OMA" id="GRWITTH"/>
<dbReference type="CDD" id="cd01650">
    <property type="entry name" value="RT_nLTR_like"/>
    <property type="match status" value="1"/>
</dbReference>
<dbReference type="Pfam" id="PF09004">
    <property type="entry name" value="ALKBH8_N"/>
    <property type="match status" value="1"/>
</dbReference>
<reference evidence="2" key="2">
    <citation type="submission" date="2025-09" db="UniProtKB">
        <authorList>
            <consortium name="Ensembl"/>
        </authorList>
    </citation>
    <scope>IDENTIFICATION</scope>
</reference>
<dbReference type="PROSITE" id="PS50878">
    <property type="entry name" value="RT_POL"/>
    <property type="match status" value="1"/>
</dbReference>
<organism evidence="2 3">
    <name type="scientific">Gadus morhua</name>
    <name type="common">Atlantic cod</name>
    <dbReference type="NCBI Taxonomy" id="8049"/>
    <lineage>
        <taxon>Eukaryota</taxon>
        <taxon>Metazoa</taxon>
        <taxon>Chordata</taxon>
        <taxon>Craniata</taxon>
        <taxon>Vertebrata</taxon>
        <taxon>Euteleostomi</taxon>
        <taxon>Actinopterygii</taxon>
        <taxon>Neopterygii</taxon>
        <taxon>Teleostei</taxon>
        <taxon>Neoteleostei</taxon>
        <taxon>Acanthomorphata</taxon>
        <taxon>Zeiogadaria</taxon>
        <taxon>Gadariae</taxon>
        <taxon>Gadiformes</taxon>
        <taxon>Gadoidei</taxon>
        <taxon>Gadidae</taxon>
        <taxon>Gadus</taxon>
    </lineage>
</organism>
<evidence type="ECO:0000259" key="1">
    <source>
        <dbReference type="PROSITE" id="PS50878"/>
    </source>
</evidence>
<dbReference type="InterPro" id="IPR015095">
    <property type="entry name" value="AlkB_hom8_N"/>
</dbReference>
<dbReference type="PANTHER" id="PTHR47510:SF3">
    <property type="entry name" value="ENDO_EXONUCLEASE_PHOSPHATASE DOMAIN-CONTAINING PROTEIN"/>
    <property type="match status" value="1"/>
</dbReference>
<dbReference type="SUPFAM" id="SSF56672">
    <property type="entry name" value="DNA/RNA polymerases"/>
    <property type="match status" value="1"/>
</dbReference>
<dbReference type="Pfam" id="PF00078">
    <property type="entry name" value="RVT_1"/>
    <property type="match status" value="1"/>
</dbReference>
<sequence length="713" mass="80560">MPTFHKLIDFPTRGNNILDQVYCNIAKGYKASPSPHLGRSDHISLHLTPAYTPLIVRSKPAVRTVTVWPDGAMDRLQDCFEYTDWDIFKQAANDNNHIDLNTYISSVLDYITFCMNSVTTQKSILTLPNHKPWMNGAVTGLLKARDAAFHSGDAEAYRTTRSILRKGIREAKHHYTKRIEEHFNSSDSRRVWQGIRTVTGYNSSSSTHAQSPSLPDDLNCFFARFDRTDNSDNMRAQQEPSPPVLTLSPHDVRRTLQHINPKKATGPDGVSGRVLKHCAAELTAVLTDLFNTSLLQASVPTCLKTATIIPVPKQSAIRSLNDYRPVALTPVVMKCFERLVLGHLKNSIPPSLDNHQFAYRANRSTEDAVSLALHSTLTHLDQRDSYVRMLFIDYSSAFNTIPPHKLATKLDHLGLNTHLSSWVLDFLTGRPQTVRMGRQVSSSITLNIGAPQGCVLSPFLFSLYTLDCKPTHEANTMFKFADDTMVVGRISSNNEAAYRTEVENLVSWSRENNLILNAAKTKEMILDFRRKTKPFVHHPITIDGEIVEVVQNIRYLGVNISHDLTWTVNTTATAKKGLQRLYFLRCLKRACLPQKLLVSFYRSAIESVLKYCITAWYSGCTIDDRKALQRIIKTAERITGTQLPRLEDIYQTRCTRRVMGILRDSTNPGHCLFTLMPSGRRYRTLPARTTRLQHSFYHGAVTLLNSTPTLLPH</sequence>